<accession>A0A2U2RIP0</accession>
<name>A0A2U2RIP0_9MICO</name>
<comment type="caution">
    <text evidence="1">The sequence shown here is derived from an EMBL/GenBank/DDBJ whole genome shotgun (WGS) entry which is preliminary data.</text>
</comment>
<proteinExistence type="predicted"/>
<dbReference type="EMBL" id="QFKX01000004">
    <property type="protein sequence ID" value="PWH05752.1"/>
    <property type="molecule type" value="Genomic_DNA"/>
</dbReference>
<reference evidence="1 2" key="1">
    <citation type="submission" date="2018-05" db="EMBL/GenBank/DDBJ databases">
        <title>Brachybacterium sp. M1HQ-2T, whole genome shotgun sequence.</title>
        <authorList>
            <person name="Tuo L."/>
        </authorList>
    </citation>
    <scope>NUCLEOTIDE SEQUENCE [LARGE SCALE GENOMIC DNA]</scope>
    <source>
        <strain evidence="1 2">M1HQ-2</strain>
    </source>
</reference>
<evidence type="ECO:0000313" key="2">
    <source>
        <dbReference type="Proteomes" id="UP000245590"/>
    </source>
</evidence>
<organism evidence="1 2">
    <name type="scientific">Brachybacterium endophyticum</name>
    <dbReference type="NCBI Taxonomy" id="2182385"/>
    <lineage>
        <taxon>Bacteria</taxon>
        <taxon>Bacillati</taxon>
        <taxon>Actinomycetota</taxon>
        <taxon>Actinomycetes</taxon>
        <taxon>Micrococcales</taxon>
        <taxon>Dermabacteraceae</taxon>
        <taxon>Brachybacterium</taxon>
    </lineage>
</organism>
<dbReference type="AlphaFoldDB" id="A0A2U2RIP0"/>
<keyword evidence="2" id="KW-1185">Reference proteome</keyword>
<sequence length="213" mass="23436">MSAARERGVARAGDVLRLPLTAREGDAAEVRVLLDLRELRGRDQAAAEHLSVLGEGVLVEVRVGGRLLLPGAWTERSLLDLAADGQHRPVRAGDLRLPAVVLGGTGRTTLAWGETRWPLQLDASVAIPASCRPSPHSLPELRRLVLHASGRRAEIALTLWQDPRFDVPWHDVRLVPRASWWFEIAQVPEGMRYADAAASQDVRVDRLLPASRM</sequence>
<protein>
    <submittedName>
        <fullName evidence="1">Uncharacterized protein</fullName>
    </submittedName>
</protein>
<evidence type="ECO:0000313" key="1">
    <source>
        <dbReference type="EMBL" id="PWH05752.1"/>
    </source>
</evidence>
<dbReference type="Proteomes" id="UP000245590">
    <property type="component" value="Unassembled WGS sequence"/>
</dbReference>
<dbReference type="OrthoDB" id="4791868at2"/>
<gene>
    <name evidence="1" type="ORF">DEO23_11140</name>
</gene>
<dbReference type="RefSeq" id="WP_109276108.1">
    <property type="nucleotide sequence ID" value="NZ_QFKX01000004.1"/>
</dbReference>